<organism evidence="1 2">
    <name type="scientific">Rhizobium quercicola</name>
    <dbReference type="NCBI Taxonomy" id="2901226"/>
    <lineage>
        <taxon>Bacteria</taxon>
        <taxon>Pseudomonadati</taxon>
        <taxon>Pseudomonadota</taxon>
        <taxon>Alphaproteobacteria</taxon>
        <taxon>Hyphomicrobiales</taxon>
        <taxon>Rhizobiaceae</taxon>
        <taxon>Rhizobium/Agrobacterium group</taxon>
        <taxon>Rhizobium</taxon>
    </lineage>
</organism>
<proteinExistence type="predicted"/>
<name>A0A9X1NQW4_9HYPH</name>
<dbReference type="AlphaFoldDB" id="A0A9X1NQW4"/>
<keyword evidence="2" id="KW-1185">Reference proteome</keyword>
<reference evidence="1" key="1">
    <citation type="submission" date="2021-12" db="EMBL/GenBank/DDBJ databases">
        <authorList>
            <person name="Li Y."/>
        </authorList>
    </citation>
    <scope>NUCLEOTIDE SEQUENCE</scope>
    <source>
        <strain evidence="1">DKSPLA3</strain>
    </source>
</reference>
<gene>
    <name evidence="1" type="ORF">LRX75_06850</name>
</gene>
<evidence type="ECO:0000313" key="2">
    <source>
        <dbReference type="Proteomes" id="UP001139089"/>
    </source>
</evidence>
<comment type="caution">
    <text evidence="1">The sequence shown here is derived from an EMBL/GenBank/DDBJ whole genome shotgun (WGS) entry which is preliminary data.</text>
</comment>
<dbReference type="Proteomes" id="UP001139089">
    <property type="component" value="Unassembled WGS sequence"/>
</dbReference>
<dbReference type="EMBL" id="JAJOZR010000004">
    <property type="protein sequence ID" value="MCD7108758.1"/>
    <property type="molecule type" value="Genomic_DNA"/>
</dbReference>
<sequence>MVYLAQFSHTKPQSKQILRGERRKSVISKIIDILDDFRLSKFENEGAIRAGVRSALCLSGNGWQPSDSEAAALLSAAFTKMGAKRSSWLEGQREFTEATENCIRCGILLDQDTITARDRFCSDLCRDSARLYREGLEGAINRKVYARSWYVALQKKAPARSCSFCSTEYHSSFAEQKYCSYDCSHAAQRDPARHRECQHCGTGFRQKQLGSRPQRYCSVECRKADWKAEEYSCCICSTSFLAKHKKTKRSCPSEWCSWIS</sequence>
<accession>A0A9X1NQW4</accession>
<evidence type="ECO:0008006" key="3">
    <source>
        <dbReference type="Google" id="ProtNLM"/>
    </source>
</evidence>
<evidence type="ECO:0000313" key="1">
    <source>
        <dbReference type="EMBL" id="MCD7108758.1"/>
    </source>
</evidence>
<dbReference type="RefSeq" id="WP_231813017.1">
    <property type="nucleotide sequence ID" value="NZ_JAJOZR010000004.1"/>
</dbReference>
<protein>
    <recommendedName>
        <fullName evidence="3">MYND-type domain-containing protein</fullName>
    </recommendedName>
</protein>